<feature type="domain" description="Histidine kinase" evidence="10">
    <location>
        <begin position="395"/>
        <end position="595"/>
    </location>
</feature>
<keyword evidence="5" id="KW-0547">Nucleotide-binding</keyword>
<accession>A0ABS7UMB6</accession>
<dbReference type="CDD" id="cd00130">
    <property type="entry name" value="PAS"/>
    <property type="match status" value="1"/>
</dbReference>
<evidence type="ECO:0000256" key="2">
    <source>
        <dbReference type="ARBA" id="ARBA00012438"/>
    </source>
</evidence>
<dbReference type="SMART" id="SM00091">
    <property type="entry name" value="PAS"/>
    <property type="match status" value="2"/>
</dbReference>
<evidence type="ECO:0000256" key="8">
    <source>
        <dbReference type="ARBA" id="ARBA00023012"/>
    </source>
</evidence>
<dbReference type="Gene3D" id="3.40.50.2300">
    <property type="match status" value="1"/>
</dbReference>
<dbReference type="SUPFAM" id="SSF55874">
    <property type="entry name" value="ATPase domain of HSP90 chaperone/DNA topoisomerase II/histidine kinase"/>
    <property type="match status" value="1"/>
</dbReference>
<dbReference type="PANTHER" id="PTHR43547">
    <property type="entry name" value="TWO-COMPONENT HISTIDINE KINASE"/>
    <property type="match status" value="1"/>
</dbReference>
<evidence type="ECO:0000256" key="6">
    <source>
        <dbReference type="ARBA" id="ARBA00022777"/>
    </source>
</evidence>
<organism evidence="13 14">
    <name type="scientific">Metabacillus rhizolycopersici</name>
    <dbReference type="NCBI Taxonomy" id="2875709"/>
    <lineage>
        <taxon>Bacteria</taxon>
        <taxon>Bacillati</taxon>
        <taxon>Bacillota</taxon>
        <taxon>Bacilli</taxon>
        <taxon>Bacillales</taxon>
        <taxon>Bacillaceae</taxon>
        <taxon>Metabacillus</taxon>
    </lineage>
</organism>
<feature type="modified residue" description="4-aspartylphosphate" evidence="9">
    <location>
        <position position="65"/>
    </location>
</feature>
<evidence type="ECO:0000256" key="9">
    <source>
        <dbReference type="PROSITE-ProRule" id="PRU00169"/>
    </source>
</evidence>
<gene>
    <name evidence="13" type="ORF">K9V48_04140</name>
</gene>
<evidence type="ECO:0000256" key="1">
    <source>
        <dbReference type="ARBA" id="ARBA00000085"/>
    </source>
</evidence>
<evidence type="ECO:0000313" key="14">
    <source>
        <dbReference type="Proteomes" id="UP001165287"/>
    </source>
</evidence>
<evidence type="ECO:0000259" key="11">
    <source>
        <dbReference type="PROSITE" id="PS50110"/>
    </source>
</evidence>
<dbReference type="CDD" id="cd00082">
    <property type="entry name" value="HisKA"/>
    <property type="match status" value="1"/>
</dbReference>
<dbReference type="SMART" id="SM00387">
    <property type="entry name" value="HATPase_c"/>
    <property type="match status" value="1"/>
</dbReference>
<dbReference type="NCBIfam" id="TIGR00229">
    <property type="entry name" value="sensory_box"/>
    <property type="match status" value="2"/>
</dbReference>
<dbReference type="PANTHER" id="PTHR43547:SF2">
    <property type="entry name" value="HYBRID SIGNAL TRANSDUCTION HISTIDINE KINASE C"/>
    <property type="match status" value="1"/>
</dbReference>
<evidence type="ECO:0000313" key="13">
    <source>
        <dbReference type="EMBL" id="MBZ5749452.1"/>
    </source>
</evidence>
<dbReference type="SMART" id="SM00388">
    <property type="entry name" value="HisKA"/>
    <property type="match status" value="1"/>
</dbReference>
<dbReference type="SUPFAM" id="SSF55785">
    <property type="entry name" value="PYP-like sensor domain (PAS domain)"/>
    <property type="match status" value="2"/>
</dbReference>
<comment type="caution">
    <text evidence="13">The sequence shown here is derived from an EMBL/GenBank/DDBJ whole genome shotgun (WGS) entry which is preliminary data.</text>
</comment>
<dbReference type="Gene3D" id="3.30.565.10">
    <property type="entry name" value="Histidine kinase-like ATPase, C-terminal domain"/>
    <property type="match status" value="1"/>
</dbReference>
<dbReference type="Pfam" id="PF00512">
    <property type="entry name" value="HisKA"/>
    <property type="match status" value="1"/>
</dbReference>
<dbReference type="RefSeq" id="WP_224137202.1">
    <property type="nucleotide sequence ID" value="NZ_JAIQUM010000006.1"/>
</dbReference>
<name>A0ABS7UMB6_9BACI</name>
<dbReference type="PRINTS" id="PR00344">
    <property type="entry name" value="BCTRLSENSOR"/>
</dbReference>
<evidence type="ECO:0000259" key="12">
    <source>
        <dbReference type="PROSITE" id="PS50112"/>
    </source>
</evidence>
<dbReference type="EC" id="2.7.13.3" evidence="2"/>
<evidence type="ECO:0000256" key="4">
    <source>
        <dbReference type="ARBA" id="ARBA00022679"/>
    </source>
</evidence>
<dbReference type="InterPro" id="IPR000014">
    <property type="entry name" value="PAS"/>
</dbReference>
<keyword evidence="6" id="KW-0418">Kinase</keyword>
<keyword evidence="8" id="KW-0902">Two-component regulatory system</keyword>
<dbReference type="Proteomes" id="UP001165287">
    <property type="component" value="Unassembled WGS sequence"/>
</dbReference>
<keyword evidence="4" id="KW-0808">Transferase</keyword>
<feature type="domain" description="Response regulatory" evidence="11">
    <location>
        <begin position="16"/>
        <end position="133"/>
    </location>
</feature>
<comment type="catalytic activity">
    <reaction evidence="1">
        <text>ATP + protein L-histidine = ADP + protein N-phospho-L-histidine.</text>
        <dbReference type="EC" id="2.7.13.3"/>
    </reaction>
</comment>
<protein>
    <recommendedName>
        <fullName evidence="2">histidine kinase</fullName>
        <ecNumber evidence="2">2.7.13.3</ecNumber>
    </recommendedName>
</protein>
<dbReference type="InterPro" id="IPR036097">
    <property type="entry name" value="HisK_dim/P_sf"/>
</dbReference>
<dbReference type="SUPFAM" id="SSF47384">
    <property type="entry name" value="Homodimeric domain of signal transducing histidine kinase"/>
    <property type="match status" value="1"/>
</dbReference>
<dbReference type="InterPro" id="IPR011006">
    <property type="entry name" value="CheY-like_superfamily"/>
</dbReference>
<dbReference type="Gene3D" id="1.10.287.130">
    <property type="match status" value="1"/>
</dbReference>
<dbReference type="PROSITE" id="PS50112">
    <property type="entry name" value="PAS"/>
    <property type="match status" value="1"/>
</dbReference>
<dbReference type="PROSITE" id="PS50110">
    <property type="entry name" value="RESPONSE_REGULATORY"/>
    <property type="match status" value="1"/>
</dbReference>
<evidence type="ECO:0000259" key="10">
    <source>
        <dbReference type="PROSITE" id="PS50109"/>
    </source>
</evidence>
<dbReference type="InterPro" id="IPR003661">
    <property type="entry name" value="HisK_dim/P_dom"/>
</dbReference>
<dbReference type="Pfam" id="PF00072">
    <property type="entry name" value="Response_reg"/>
    <property type="match status" value="1"/>
</dbReference>
<dbReference type="InterPro" id="IPR003594">
    <property type="entry name" value="HATPase_dom"/>
</dbReference>
<dbReference type="Gene3D" id="3.30.450.20">
    <property type="entry name" value="PAS domain"/>
    <property type="match status" value="2"/>
</dbReference>
<dbReference type="Pfam" id="PF02518">
    <property type="entry name" value="HATPase_c"/>
    <property type="match status" value="1"/>
</dbReference>
<dbReference type="InterPro" id="IPR035965">
    <property type="entry name" value="PAS-like_dom_sf"/>
</dbReference>
<evidence type="ECO:0000256" key="5">
    <source>
        <dbReference type="ARBA" id="ARBA00022741"/>
    </source>
</evidence>
<keyword evidence="14" id="KW-1185">Reference proteome</keyword>
<proteinExistence type="predicted"/>
<sequence length="602" mass="68501">MIIDIEKWGNPEKKIKILLVDDRPENLLALESILSSPDFHLISVNSGEEALKQVLLDEIAVILLDVQMPGMDGFETARLIKSREKSKQIPIIFLTAISQALEHVKEGYHAGAIDYIFKPFHPETLKMKIEAFIKIYQYQEQIKLQNEVLKVTGETLVDTLVTLDETGKMLTINPAIIKMFGYTVEELIDQPIDLIVPDLTGYLSEPKNIGKIIETFAFRKNMNSFPADIQIGEAKIEGKRVYICSIRDVTKRKLIEEERFRKIFEATPCLVSLQSVKDWSYINVNKSWLTHSGYNHYDEVINHSSESLKYIFHSEDSSETIVETKDLLHPVQSSRIKYLNKSGELREGLLSTEFMDIHGEDCVLSVITDITDRVLVENEMARLDRLNLVGEMASGIVHEVRNPMTTIRGFLQMSKDFPSAEFIDIMIEELDRAHSIITEFLSVSKMDSSARIWKDLNEIINNLFPLIQAKAMYADHYVHLDLDNCPVLEINEREIRQLILNLTMNGLDAMTSGGRLTIKTYQQDNEVVLAIQDEGNGIKQEIIDKIGTPFFSTKKNGTGLGLSICKKIVSEHNAAIKIKTSNEGTTFFVHFTIQESREDMLI</sequence>
<evidence type="ECO:0000256" key="7">
    <source>
        <dbReference type="ARBA" id="ARBA00022840"/>
    </source>
</evidence>
<reference evidence="13" key="1">
    <citation type="submission" date="2024-05" db="EMBL/GenBank/DDBJ databases">
        <title>Metabacillus sp. nov., isolated from the rhizosphere soil of tomato plants.</title>
        <authorList>
            <person name="Ma R."/>
        </authorList>
    </citation>
    <scope>NUCLEOTIDE SEQUENCE</scope>
    <source>
        <strain evidence="13">DBTR6</strain>
    </source>
</reference>
<dbReference type="SMART" id="SM00448">
    <property type="entry name" value="REC"/>
    <property type="match status" value="1"/>
</dbReference>
<dbReference type="PROSITE" id="PS50109">
    <property type="entry name" value="HIS_KIN"/>
    <property type="match status" value="1"/>
</dbReference>
<feature type="domain" description="PAS" evidence="12">
    <location>
        <begin position="145"/>
        <end position="198"/>
    </location>
</feature>
<keyword evidence="7" id="KW-0067">ATP-binding</keyword>
<dbReference type="InterPro" id="IPR036890">
    <property type="entry name" value="HATPase_C_sf"/>
</dbReference>
<dbReference type="Pfam" id="PF13188">
    <property type="entry name" value="PAS_8"/>
    <property type="match status" value="1"/>
</dbReference>
<dbReference type="SUPFAM" id="SSF52172">
    <property type="entry name" value="CheY-like"/>
    <property type="match status" value="1"/>
</dbReference>
<dbReference type="InterPro" id="IPR001789">
    <property type="entry name" value="Sig_transdc_resp-reg_receiver"/>
</dbReference>
<keyword evidence="3 9" id="KW-0597">Phosphoprotein</keyword>
<dbReference type="InterPro" id="IPR004358">
    <property type="entry name" value="Sig_transdc_His_kin-like_C"/>
</dbReference>
<dbReference type="Pfam" id="PF13426">
    <property type="entry name" value="PAS_9"/>
    <property type="match status" value="1"/>
</dbReference>
<dbReference type="InterPro" id="IPR005467">
    <property type="entry name" value="His_kinase_dom"/>
</dbReference>
<evidence type="ECO:0000256" key="3">
    <source>
        <dbReference type="ARBA" id="ARBA00022553"/>
    </source>
</evidence>
<dbReference type="EMBL" id="JAIQUM010000006">
    <property type="protein sequence ID" value="MBZ5749452.1"/>
    <property type="molecule type" value="Genomic_DNA"/>
</dbReference>